<sequence length="200" mass="22794">EYYPAILTHDKTWKESNDILSGIAEEVLKVLSSQNEGTCVMHVITPLIRAVLKDLPFGKSSYISMAEKKSVASSERKGGHSGKKPDMMFVLNQEEVLYELVYAEFSRLVCTKEKKEKDDIKLWRETNDGMDWVRNKCKPAKGKFGIIGIQVAGNVLKLNVLIRDEADVHRYYHLKSVEIPVQPTNEVVVAEFIHTLLIFR</sequence>
<reference evidence="1 2" key="1">
    <citation type="submission" date="2021-06" db="EMBL/GenBank/DDBJ databases">
        <authorList>
            <person name="Kallberg Y."/>
            <person name="Tangrot J."/>
            <person name="Rosling A."/>
        </authorList>
    </citation>
    <scope>NUCLEOTIDE SEQUENCE [LARGE SCALE GENOMIC DNA]</scope>
    <source>
        <strain evidence="1 2">120-4 pot B 10/14</strain>
    </source>
</reference>
<evidence type="ECO:0000313" key="1">
    <source>
        <dbReference type="EMBL" id="CAG8854887.1"/>
    </source>
</evidence>
<accession>A0ABN7XI64</accession>
<protein>
    <submittedName>
        <fullName evidence="1">24427_t:CDS:1</fullName>
    </submittedName>
</protein>
<feature type="non-terminal residue" evidence="1">
    <location>
        <position position="200"/>
    </location>
</feature>
<feature type="non-terminal residue" evidence="1">
    <location>
        <position position="1"/>
    </location>
</feature>
<comment type="caution">
    <text evidence="1">The sequence shown here is derived from an EMBL/GenBank/DDBJ whole genome shotgun (WGS) entry which is preliminary data.</text>
</comment>
<proteinExistence type="predicted"/>
<keyword evidence="2" id="KW-1185">Reference proteome</keyword>
<name>A0ABN7XI64_GIGMA</name>
<dbReference type="EMBL" id="CAJVQB010143599">
    <property type="protein sequence ID" value="CAG8854887.1"/>
    <property type="molecule type" value="Genomic_DNA"/>
</dbReference>
<gene>
    <name evidence="1" type="ORF">GMARGA_LOCUS43708</name>
</gene>
<dbReference type="Proteomes" id="UP000789901">
    <property type="component" value="Unassembled WGS sequence"/>
</dbReference>
<evidence type="ECO:0000313" key="2">
    <source>
        <dbReference type="Proteomes" id="UP000789901"/>
    </source>
</evidence>
<organism evidence="1 2">
    <name type="scientific">Gigaspora margarita</name>
    <dbReference type="NCBI Taxonomy" id="4874"/>
    <lineage>
        <taxon>Eukaryota</taxon>
        <taxon>Fungi</taxon>
        <taxon>Fungi incertae sedis</taxon>
        <taxon>Mucoromycota</taxon>
        <taxon>Glomeromycotina</taxon>
        <taxon>Glomeromycetes</taxon>
        <taxon>Diversisporales</taxon>
        <taxon>Gigasporaceae</taxon>
        <taxon>Gigaspora</taxon>
    </lineage>
</organism>